<comment type="caution">
    <text evidence="1">The sequence shown here is derived from an EMBL/GenBank/DDBJ whole genome shotgun (WGS) entry which is preliminary data.</text>
</comment>
<dbReference type="Proteomes" id="UP001262754">
    <property type="component" value="Unassembled WGS sequence"/>
</dbReference>
<name>A0ABU1MUA9_9CAUL</name>
<dbReference type="Pfam" id="PF21810">
    <property type="entry name" value="DUF6880"/>
    <property type="match status" value="2"/>
</dbReference>
<dbReference type="InterPro" id="IPR049245">
    <property type="entry name" value="DUF6880"/>
</dbReference>
<gene>
    <name evidence="1" type="ORF">J2800_000393</name>
</gene>
<protein>
    <submittedName>
        <fullName evidence="1">Uncharacterized protein</fullName>
    </submittedName>
</protein>
<evidence type="ECO:0000313" key="2">
    <source>
        <dbReference type="Proteomes" id="UP001262754"/>
    </source>
</evidence>
<keyword evidence="2" id="KW-1185">Reference proteome</keyword>
<organism evidence="1 2">
    <name type="scientific">Caulobacter rhizosphaerae</name>
    <dbReference type="NCBI Taxonomy" id="2010972"/>
    <lineage>
        <taxon>Bacteria</taxon>
        <taxon>Pseudomonadati</taxon>
        <taxon>Pseudomonadota</taxon>
        <taxon>Alphaproteobacteria</taxon>
        <taxon>Caulobacterales</taxon>
        <taxon>Caulobacteraceae</taxon>
        <taxon>Caulobacter</taxon>
    </lineage>
</organism>
<sequence>MKRTGSKKTLTTANLAALGAERLADLLIDVAEGHAQIKRRLRLELAGEIGPDDLAAELAKRLDAIADSRARIHWRKHKEFVRELDMQRALIAGRLAELDPTPALPMMLRFLGLAEGVSHRTADAKGEIEAVFDLAVDDVAAIAPLALSDPRALGDQLLDLLLHGRAGLGPRALKNALPALGAEGVTALRARVETTMASQKRVSGALKAAVQVLADAQGDVDGYIAQFTDSQAVLPPIGAQIARRLAAAGRLDEAVAALDRSTPGSFTQLVGTVLGRPTLPGPGALDWEDAYIEVLEARGQGALAQEMRWTSFERGLSIERLRDHLKRLPDFDDVEAEERALAHAEDFHDVHAALDFLIRWPAWDRAARLVLRRSADLDGDRPELLEPAARAIEGRHPLAATLLLRAMILDTARYARTARYKDAQRQLLEAASLAPAIADWDGHEDADAFAARAAGFRRW</sequence>
<dbReference type="EMBL" id="JAVDRL010000001">
    <property type="protein sequence ID" value="MDR6529678.1"/>
    <property type="molecule type" value="Genomic_DNA"/>
</dbReference>
<accession>A0ABU1MUA9</accession>
<reference evidence="1 2" key="1">
    <citation type="submission" date="2023-07" db="EMBL/GenBank/DDBJ databases">
        <title>Sorghum-associated microbial communities from plants grown in Nebraska, USA.</title>
        <authorList>
            <person name="Schachtman D."/>
        </authorList>
    </citation>
    <scope>NUCLEOTIDE SEQUENCE [LARGE SCALE GENOMIC DNA]</scope>
    <source>
        <strain evidence="1 2">DS2154</strain>
    </source>
</reference>
<dbReference type="RefSeq" id="WP_310028764.1">
    <property type="nucleotide sequence ID" value="NZ_JAVDRL010000001.1"/>
</dbReference>
<proteinExistence type="predicted"/>
<evidence type="ECO:0000313" key="1">
    <source>
        <dbReference type="EMBL" id="MDR6529678.1"/>
    </source>
</evidence>